<organism evidence="5 6">
    <name type="scientific">Spinacia oleracea</name>
    <name type="common">Spinach</name>
    <dbReference type="NCBI Taxonomy" id="3562"/>
    <lineage>
        <taxon>Eukaryota</taxon>
        <taxon>Viridiplantae</taxon>
        <taxon>Streptophyta</taxon>
        <taxon>Embryophyta</taxon>
        <taxon>Tracheophyta</taxon>
        <taxon>Spermatophyta</taxon>
        <taxon>Magnoliopsida</taxon>
        <taxon>eudicotyledons</taxon>
        <taxon>Gunneridae</taxon>
        <taxon>Pentapetalae</taxon>
        <taxon>Caryophyllales</taxon>
        <taxon>Chenopodiaceae</taxon>
        <taxon>Chenopodioideae</taxon>
        <taxon>Anserineae</taxon>
        <taxon>Spinacia</taxon>
    </lineage>
</organism>
<dbReference type="InterPro" id="IPR051259">
    <property type="entry name" value="rRNA_Methyltransferase"/>
</dbReference>
<feature type="region of interest" description="Disordered" evidence="3">
    <location>
        <begin position="1"/>
        <end position="63"/>
    </location>
</feature>
<feature type="compositionally biased region" description="Polar residues" evidence="3">
    <location>
        <begin position="37"/>
        <end position="63"/>
    </location>
</feature>
<dbReference type="InterPro" id="IPR029028">
    <property type="entry name" value="Alpha/beta_knot_MTases"/>
</dbReference>
<dbReference type="PANTHER" id="PTHR43191">
    <property type="entry name" value="RRNA METHYLTRANSFERASE 3"/>
    <property type="match status" value="1"/>
</dbReference>
<reference evidence="6" key="2">
    <citation type="submission" date="2025-08" db="UniProtKB">
        <authorList>
            <consortium name="RefSeq"/>
        </authorList>
    </citation>
    <scope>IDENTIFICATION</scope>
    <source>
        <tissue evidence="6">Leaf</tissue>
    </source>
</reference>
<dbReference type="Pfam" id="PF00588">
    <property type="entry name" value="SpoU_methylase"/>
    <property type="match status" value="1"/>
</dbReference>
<proteinExistence type="predicted"/>
<evidence type="ECO:0000259" key="4">
    <source>
        <dbReference type="Pfam" id="PF00588"/>
    </source>
</evidence>
<evidence type="ECO:0000256" key="3">
    <source>
        <dbReference type="SAM" id="MobiDB-lite"/>
    </source>
</evidence>
<keyword evidence="5" id="KW-1185">Reference proteome</keyword>
<dbReference type="Gene3D" id="3.40.1280.10">
    <property type="match status" value="1"/>
</dbReference>
<dbReference type="SUPFAM" id="SSF75217">
    <property type="entry name" value="alpha/beta knot"/>
    <property type="match status" value="1"/>
</dbReference>
<evidence type="ECO:0000313" key="5">
    <source>
        <dbReference type="Proteomes" id="UP000813463"/>
    </source>
</evidence>
<accession>A0ABM3R8I6</accession>
<gene>
    <name evidence="6" type="primary">LOC130467433</name>
</gene>
<dbReference type="InterPro" id="IPR001537">
    <property type="entry name" value="SpoU_MeTrfase"/>
</dbReference>
<dbReference type="RefSeq" id="XP_056691916.1">
    <property type="nucleotide sequence ID" value="XM_056835938.1"/>
</dbReference>
<dbReference type="Proteomes" id="UP000813463">
    <property type="component" value="Chromosome 2"/>
</dbReference>
<protein>
    <recommendedName>
        <fullName evidence="4">tRNA/rRNA methyltransferase SpoU type domain-containing protein</fullName>
    </recommendedName>
</protein>
<dbReference type="PANTHER" id="PTHR43191:SF2">
    <property type="entry name" value="RRNA METHYLTRANSFERASE 3, MITOCHONDRIAL"/>
    <property type="match status" value="1"/>
</dbReference>
<sequence length="252" mass="27219">MSCVSPASHRPPPPTSHRLTTTTTCTVSPSYLRISETPPQNSTETPTSTKRSSGDSSPYASTLTGKKFSRSTLGFSTFKSANPSSERSLLTPSIFRKLSWGGRLSNLSTKDFQSTTVKFVQDLGNLGTLLRSALAFEWNGVFLLPGCCDPFNEKALRASRGALFQLPLVFGNWAHFEAFCNKVKVKMFAGHPDSSNGLKPVHKLSLKLAQSLDDTPLCLFLGSEGSGLTEKARQFCLITDDSGGNGDNQAET</sequence>
<dbReference type="CDD" id="cd18095">
    <property type="entry name" value="SpoU-like_rRNA-MTase"/>
    <property type="match status" value="1"/>
</dbReference>
<reference evidence="5" key="1">
    <citation type="journal article" date="2021" name="Nat. Commun.">
        <title>Genomic analyses provide insights into spinach domestication and the genetic basis of agronomic traits.</title>
        <authorList>
            <person name="Cai X."/>
            <person name="Sun X."/>
            <person name="Xu C."/>
            <person name="Sun H."/>
            <person name="Wang X."/>
            <person name="Ge C."/>
            <person name="Zhang Z."/>
            <person name="Wang Q."/>
            <person name="Fei Z."/>
            <person name="Jiao C."/>
            <person name="Wang Q."/>
        </authorList>
    </citation>
    <scope>NUCLEOTIDE SEQUENCE [LARGE SCALE GENOMIC DNA]</scope>
    <source>
        <strain evidence="5">cv. Varoflay</strain>
    </source>
</reference>
<keyword evidence="2" id="KW-0808">Transferase</keyword>
<evidence type="ECO:0000313" key="6">
    <source>
        <dbReference type="RefSeq" id="XP_056691916.1"/>
    </source>
</evidence>
<feature type="compositionally biased region" description="Low complexity" evidence="3">
    <location>
        <begin position="16"/>
        <end position="30"/>
    </location>
</feature>
<name>A0ABM3R8I6_SPIOL</name>
<evidence type="ECO:0000256" key="2">
    <source>
        <dbReference type="ARBA" id="ARBA00022679"/>
    </source>
</evidence>
<evidence type="ECO:0000256" key="1">
    <source>
        <dbReference type="ARBA" id="ARBA00022603"/>
    </source>
</evidence>
<feature type="domain" description="tRNA/rRNA methyltransferase SpoU type" evidence="4">
    <location>
        <begin position="120"/>
        <end position="236"/>
    </location>
</feature>
<keyword evidence="1" id="KW-0489">Methyltransferase</keyword>
<dbReference type="InterPro" id="IPR029026">
    <property type="entry name" value="tRNA_m1G_MTases_N"/>
</dbReference>
<dbReference type="GeneID" id="130467433"/>